<keyword evidence="2" id="KW-0732">Signal</keyword>
<dbReference type="InterPro" id="IPR050523">
    <property type="entry name" value="AKR_Detox_Biosynth"/>
</dbReference>
<evidence type="ECO:0000313" key="4">
    <source>
        <dbReference type="EMBL" id="CAD9615352.1"/>
    </source>
</evidence>
<dbReference type="GO" id="GO:0016491">
    <property type="term" value="F:oxidoreductase activity"/>
    <property type="evidence" value="ECO:0007669"/>
    <property type="project" value="UniProtKB-KW"/>
</dbReference>
<feature type="signal peptide" evidence="2">
    <location>
        <begin position="1"/>
        <end position="23"/>
    </location>
</feature>
<keyword evidence="1" id="KW-0560">Oxidoreductase</keyword>
<feature type="chain" id="PRO_5035585397" description="NADP-dependent oxidoreductase domain-containing protein" evidence="2">
    <location>
        <begin position="24"/>
        <end position="399"/>
    </location>
</feature>
<evidence type="ECO:0000256" key="2">
    <source>
        <dbReference type="SAM" id="SignalP"/>
    </source>
</evidence>
<feature type="domain" description="NADP-dependent oxidoreductase" evidence="3">
    <location>
        <begin position="52"/>
        <end position="362"/>
    </location>
</feature>
<dbReference type="GO" id="GO:0005829">
    <property type="term" value="C:cytosol"/>
    <property type="evidence" value="ECO:0007669"/>
    <property type="project" value="TreeGrafter"/>
</dbReference>
<gene>
    <name evidence="4" type="ORF">LDAN0321_LOCUS21409</name>
    <name evidence="5" type="ORF">LDAN0321_LOCUS21410</name>
</gene>
<organism evidence="4">
    <name type="scientific">Leptocylindrus danicus</name>
    <dbReference type="NCBI Taxonomy" id="163516"/>
    <lineage>
        <taxon>Eukaryota</taxon>
        <taxon>Sar</taxon>
        <taxon>Stramenopiles</taxon>
        <taxon>Ochrophyta</taxon>
        <taxon>Bacillariophyta</taxon>
        <taxon>Coscinodiscophyceae</taxon>
        <taxon>Chaetocerotophycidae</taxon>
        <taxon>Leptocylindrales</taxon>
        <taxon>Leptocylindraceae</taxon>
        <taxon>Leptocylindrus</taxon>
    </lineage>
</organism>
<evidence type="ECO:0000259" key="3">
    <source>
        <dbReference type="Pfam" id="PF00248"/>
    </source>
</evidence>
<reference evidence="4" key="1">
    <citation type="submission" date="2021-01" db="EMBL/GenBank/DDBJ databases">
        <authorList>
            <person name="Corre E."/>
            <person name="Pelletier E."/>
            <person name="Niang G."/>
            <person name="Scheremetjew M."/>
            <person name="Finn R."/>
            <person name="Kale V."/>
            <person name="Holt S."/>
            <person name="Cochrane G."/>
            <person name="Meng A."/>
            <person name="Brown T."/>
            <person name="Cohen L."/>
        </authorList>
    </citation>
    <scope>NUCLEOTIDE SEQUENCE</scope>
    <source>
        <strain evidence="4">B650</strain>
    </source>
</reference>
<name>A0A6U2TAB0_9STRA</name>
<evidence type="ECO:0000256" key="1">
    <source>
        <dbReference type="ARBA" id="ARBA00023002"/>
    </source>
</evidence>
<dbReference type="AlphaFoldDB" id="A0A6U2TAB0"/>
<dbReference type="InterPro" id="IPR023210">
    <property type="entry name" value="NADP_OxRdtase_dom"/>
</dbReference>
<dbReference type="EMBL" id="HBGY01034052">
    <property type="protein sequence ID" value="CAD9615352.1"/>
    <property type="molecule type" value="Transcribed_RNA"/>
</dbReference>
<sequence length="399" mass="44245">MHFIIITQSLLLLSCCGITATAALSFIPPAAKTDMHMKAVQQMAVPQVSDRVVFGTAAIAQATDPFGLLDAAYHKGVRRFDLARTYGSGTSEKIFGEWMASRCIDRADINIITKGGMGDDKYGDPTRNLLTGSVLMGEVEASLNTLGTDRVDMYMFHRDDPRLSVEQFVTWANEIVQAGKASSWGVSNWSFDRFCEAHRYAVSEGLHPPCANSPQLSLAVPQCEIWPTTYSISSHEHESQIDWYENNGVELVCWEVLAKGFMAVPTLWSKEDVDRSTFDNTFETGTNEWRLQRIQRAYCHLENYRRRETAIKIGEEFGLKLPQVAALYALSVRDNVSIICGFLEPEHIDDMIGLEDLVLVKECVLGDEEELLISNCIETAKSVADAAPADAIVDAIGVC</sequence>
<dbReference type="SUPFAM" id="SSF51430">
    <property type="entry name" value="NAD(P)-linked oxidoreductase"/>
    <property type="match status" value="1"/>
</dbReference>
<dbReference type="InterPro" id="IPR036812">
    <property type="entry name" value="NAD(P)_OxRdtase_dom_sf"/>
</dbReference>
<accession>A0A6U2TAB0</accession>
<evidence type="ECO:0000313" key="5">
    <source>
        <dbReference type="EMBL" id="CAD9615357.1"/>
    </source>
</evidence>
<dbReference type="Gene3D" id="3.20.20.100">
    <property type="entry name" value="NADP-dependent oxidoreductase domain"/>
    <property type="match status" value="1"/>
</dbReference>
<proteinExistence type="predicted"/>
<dbReference type="Pfam" id="PF00248">
    <property type="entry name" value="Aldo_ket_red"/>
    <property type="match status" value="1"/>
</dbReference>
<protein>
    <recommendedName>
        <fullName evidence="3">NADP-dependent oxidoreductase domain-containing protein</fullName>
    </recommendedName>
</protein>
<dbReference type="PANTHER" id="PTHR43364:SF4">
    <property type="entry name" value="NAD(P)-LINKED OXIDOREDUCTASE SUPERFAMILY PROTEIN"/>
    <property type="match status" value="1"/>
</dbReference>
<dbReference type="EMBL" id="HBGY01034053">
    <property type="protein sequence ID" value="CAD9615357.1"/>
    <property type="molecule type" value="Transcribed_RNA"/>
</dbReference>
<dbReference type="PANTHER" id="PTHR43364">
    <property type="entry name" value="NADH-SPECIFIC METHYLGLYOXAL REDUCTASE-RELATED"/>
    <property type="match status" value="1"/>
</dbReference>